<proteinExistence type="predicted"/>
<accession>A0A0E9U571</accession>
<reference evidence="1" key="1">
    <citation type="submission" date="2014-11" db="EMBL/GenBank/DDBJ databases">
        <authorList>
            <person name="Amaro Gonzalez C."/>
        </authorList>
    </citation>
    <scope>NUCLEOTIDE SEQUENCE</scope>
</reference>
<sequence>MMRNDEAHTGQNRVRFTLLPVLAEIPVTH</sequence>
<protein>
    <submittedName>
        <fullName evidence="1">Uncharacterized protein</fullName>
    </submittedName>
</protein>
<evidence type="ECO:0000313" key="1">
    <source>
        <dbReference type="EMBL" id="JAH60290.1"/>
    </source>
</evidence>
<reference evidence="1" key="2">
    <citation type="journal article" date="2015" name="Fish Shellfish Immunol.">
        <title>Early steps in the European eel (Anguilla anguilla)-Vibrio vulnificus interaction in the gills: Role of the RtxA13 toxin.</title>
        <authorList>
            <person name="Callol A."/>
            <person name="Pajuelo D."/>
            <person name="Ebbesson L."/>
            <person name="Teles M."/>
            <person name="MacKenzie S."/>
            <person name="Amaro C."/>
        </authorList>
    </citation>
    <scope>NUCLEOTIDE SEQUENCE</scope>
</reference>
<dbReference type="AlphaFoldDB" id="A0A0E9U571"/>
<dbReference type="EMBL" id="GBXM01048287">
    <property type="protein sequence ID" value="JAH60290.1"/>
    <property type="molecule type" value="Transcribed_RNA"/>
</dbReference>
<name>A0A0E9U571_ANGAN</name>
<organism evidence="1">
    <name type="scientific">Anguilla anguilla</name>
    <name type="common">European freshwater eel</name>
    <name type="synonym">Muraena anguilla</name>
    <dbReference type="NCBI Taxonomy" id="7936"/>
    <lineage>
        <taxon>Eukaryota</taxon>
        <taxon>Metazoa</taxon>
        <taxon>Chordata</taxon>
        <taxon>Craniata</taxon>
        <taxon>Vertebrata</taxon>
        <taxon>Euteleostomi</taxon>
        <taxon>Actinopterygii</taxon>
        <taxon>Neopterygii</taxon>
        <taxon>Teleostei</taxon>
        <taxon>Anguilliformes</taxon>
        <taxon>Anguillidae</taxon>
        <taxon>Anguilla</taxon>
    </lineage>
</organism>